<dbReference type="Proteomes" id="UP000509568">
    <property type="component" value="Chromosome"/>
</dbReference>
<dbReference type="RefSeq" id="WP_158154225.1">
    <property type="nucleotide sequence ID" value="NZ_CP056030.1"/>
</dbReference>
<name>A0A7D5D6G3_9PSED</name>
<dbReference type="KEGG" id="pez:HWQ56_11940"/>
<protein>
    <submittedName>
        <fullName evidence="1">Uncharacterized protein</fullName>
    </submittedName>
</protein>
<evidence type="ECO:0000313" key="2">
    <source>
        <dbReference type="Proteomes" id="UP000509568"/>
    </source>
</evidence>
<dbReference type="EMBL" id="CP056030">
    <property type="protein sequence ID" value="QKZ04454.1"/>
    <property type="molecule type" value="Genomic_DNA"/>
</dbReference>
<gene>
    <name evidence="1" type="ORF">HWQ56_11940</name>
</gene>
<reference evidence="1 2" key="1">
    <citation type="submission" date="2020-06" db="EMBL/GenBank/DDBJ databases">
        <title>Pseudomonas eucalypticola sp. nov., an endophyte of Eucalyptus dunnii leaves with biocontrol ability of eucalyptus leaf blight.</title>
        <authorList>
            <person name="Liu Y."/>
            <person name="Song Z."/>
            <person name="Zeng H."/>
            <person name="Lu M."/>
            <person name="Wang X."/>
            <person name="Lian X."/>
            <person name="Zhang Q."/>
        </authorList>
    </citation>
    <scope>NUCLEOTIDE SEQUENCE [LARGE SCALE GENOMIC DNA]</scope>
    <source>
        <strain evidence="1 2">NP-1</strain>
    </source>
</reference>
<proteinExistence type="predicted"/>
<keyword evidence="2" id="KW-1185">Reference proteome</keyword>
<dbReference type="AlphaFoldDB" id="A0A7D5D6G3"/>
<accession>A0A7D5D6G3</accession>
<evidence type="ECO:0000313" key="1">
    <source>
        <dbReference type="EMBL" id="QKZ04454.1"/>
    </source>
</evidence>
<organism evidence="1 2">
    <name type="scientific">Pseudomonas eucalypticola</name>
    <dbReference type="NCBI Taxonomy" id="2599595"/>
    <lineage>
        <taxon>Bacteria</taxon>
        <taxon>Pseudomonadati</taxon>
        <taxon>Pseudomonadota</taxon>
        <taxon>Gammaproteobacteria</taxon>
        <taxon>Pseudomonadales</taxon>
        <taxon>Pseudomonadaceae</taxon>
        <taxon>Pseudomonas</taxon>
    </lineage>
</organism>
<sequence>MKIFGSDNSELMAVSTIERNGNELVLKGKIFGAMPMIAKVRPEEARAALKLLDFRTVMFLLSLLFRPTVKKPRGGAPQRP</sequence>